<dbReference type="PANTHER" id="PTHR21600">
    <property type="entry name" value="MITOCHONDRIAL RNA PSEUDOURIDINE SYNTHASE"/>
    <property type="match status" value="1"/>
</dbReference>
<sequence length="626" mass="70784">METLCNRTSNSTPPYYYTGYCPYSGKLLKLPRTQEVEQIARILMLEMAREEDIYAREGKMFGVLLVEKNTGEYYSIKAFSGLLNGEAVIDGWVPPIPGRDRVAIEEADTLKDLARMKQELIDLDRFSTGEASAQADAFLRNASRTRTRTPTTARERYKLLAAEFADKLEKLAIEHRQRKAFRQQQRERFAATLHDIELITALDRLAAESRQDGRERRQLKQERDAVLQPLQDVLDQTDDRIRELKQQRKIRSRQLQIQMHDAYRLMNFLGTSSSLRELMPAGIPTGTGDCCAPKLLHYAASQGLKPMAMAEFWWGDGVDEWMSGWVDGEMRGRGDGGTGRKIQGEFYGACAERCQPLMGFMLAGLSSQMSHARSGLQNTSISPSPYLRLPSPNSGRGFGGEGDKISMAQAVWMTPTLPNLSLPIIYEDEYLIAIDKPAGLLSVPGRTIELQDSVLTRLRALYPEIYTVHRLDRDTSGTLLLARDKVTYRHLSQQFEARQVRKIYEAILGGQIELDKGSIDLPLWGDPLDRPRQKVDFKLGKPSLTKFQVLGQIDGYTRVEFFPVTGRTHQLRVHAADARGLSVCILGDRLYGCQANVKRLYLHARELSFTHPSTLERISVQTPCTF</sequence>
<organism evidence="6 7">
    <name type="scientific">Chamaesiphon minutus (strain ATCC 27169 / PCC 6605)</name>
    <dbReference type="NCBI Taxonomy" id="1173020"/>
    <lineage>
        <taxon>Bacteria</taxon>
        <taxon>Bacillati</taxon>
        <taxon>Cyanobacteriota</taxon>
        <taxon>Cyanophyceae</taxon>
        <taxon>Gomontiellales</taxon>
        <taxon>Chamaesiphonaceae</taxon>
        <taxon>Chamaesiphon</taxon>
    </lineage>
</organism>
<dbReference type="InterPro" id="IPR050188">
    <property type="entry name" value="RluA_PseudoU_synthase"/>
</dbReference>
<evidence type="ECO:0000256" key="4">
    <source>
        <dbReference type="SAM" id="Coils"/>
    </source>
</evidence>
<dbReference type="GO" id="GO:0003723">
    <property type="term" value="F:RNA binding"/>
    <property type="evidence" value="ECO:0007669"/>
    <property type="project" value="InterPro"/>
</dbReference>
<dbReference type="HOGENOM" id="CLU_037416_0_0_3"/>
<dbReference type="GO" id="GO:0000455">
    <property type="term" value="P:enzyme-directed rRNA pseudouridine synthesis"/>
    <property type="evidence" value="ECO:0007669"/>
    <property type="project" value="TreeGrafter"/>
</dbReference>
<gene>
    <name evidence="6" type="ORF">Cha6605_3963</name>
</gene>
<accession>K9UJD4</accession>
<evidence type="ECO:0000256" key="2">
    <source>
        <dbReference type="ARBA" id="ARBA00031870"/>
    </source>
</evidence>
<dbReference type="STRING" id="1173020.Cha6605_3963"/>
<evidence type="ECO:0000313" key="7">
    <source>
        <dbReference type="Proteomes" id="UP000010366"/>
    </source>
</evidence>
<name>K9UJD4_CHAP6</name>
<dbReference type="PANTHER" id="PTHR21600:SF89">
    <property type="entry name" value="RIBOSOMAL LARGE SUBUNIT PSEUDOURIDINE SYNTHASE A"/>
    <property type="match status" value="1"/>
</dbReference>
<feature type="coiled-coil region" evidence="4">
    <location>
        <begin position="202"/>
        <end position="254"/>
    </location>
</feature>
<dbReference type="PATRIC" id="fig|1173020.3.peg.4538"/>
<reference evidence="6 7" key="1">
    <citation type="submission" date="2012-05" db="EMBL/GenBank/DDBJ databases">
        <title>Finished chromosome of genome of Chamaesiphon sp. PCC 6605.</title>
        <authorList>
            <consortium name="US DOE Joint Genome Institute"/>
            <person name="Gugger M."/>
            <person name="Coursin T."/>
            <person name="Rippka R."/>
            <person name="Tandeau De Marsac N."/>
            <person name="Huntemann M."/>
            <person name="Wei C.-L."/>
            <person name="Han J."/>
            <person name="Detter J.C."/>
            <person name="Han C."/>
            <person name="Tapia R."/>
            <person name="Chen A."/>
            <person name="Kyrpides N."/>
            <person name="Mavromatis K."/>
            <person name="Markowitz V."/>
            <person name="Szeto E."/>
            <person name="Ivanova N."/>
            <person name="Pagani I."/>
            <person name="Pati A."/>
            <person name="Goodwin L."/>
            <person name="Nordberg H.P."/>
            <person name="Cantor M.N."/>
            <person name="Hua S.X."/>
            <person name="Woyke T."/>
            <person name="Kerfeld C.A."/>
        </authorList>
    </citation>
    <scope>NUCLEOTIDE SEQUENCE [LARGE SCALE GENOMIC DNA]</scope>
    <source>
        <strain evidence="7">ATCC 27169 / PCC 6605</strain>
    </source>
</reference>
<evidence type="ECO:0000256" key="3">
    <source>
        <dbReference type="ARBA" id="ARBA00033164"/>
    </source>
</evidence>
<dbReference type="Pfam" id="PF00849">
    <property type="entry name" value="PseudoU_synth_2"/>
    <property type="match status" value="1"/>
</dbReference>
<dbReference type="Gene3D" id="3.30.2350.10">
    <property type="entry name" value="Pseudouridine synthase"/>
    <property type="match status" value="1"/>
</dbReference>
<keyword evidence="7" id="KW-1185">Reference proteome</keyword>
<keyword evidence="4" id="KW-0175">Coiled coil</keyword>
<comment type="catalytic activity">
    <reaction evidence="1">
        <text>a uridine in RNA = a pseudouridine in RNA</text>
        <dbReference type="Rhea" id="RHEA:48348"/>
        <dbReference type="Rhea" id="RHEA-COMP:12068"/>
        <dbReference type="Rhea" id="RHEA-COMP:12069"/>
        <dbReference type="ChEBI" id="CHEBI:65314"/>
        <dbReference type="ChEBI" id="CHEBI:65315"/>
    </reaction>
</comment>
<evidence type="ECO:0000259" key="5">
    <source>
        <dbReference type="Pfam" id="PF00849"/>
    </source>
</evidence>
<dbReference type="eggNOG" id="COG0564">
    <property type="taxonomic scope" value="Bacteria"/>
</dbReference>
<proteinExistence type="predicted"/>
<dbReference type="CDD" id="cd02869">
    <property type="entry name" value="PseudoU_synth_RluA_like"/>
    <property type="match status" value="1"/>
</dbReference>
<dbReference type="AlphaFoldDB" id="K9UJD4"/>
<dbReference type="InterPro" id="IPR006145">
    <property type="entry name" value="PsdUridine_synth_RsuA/RluA"/>
</dbReference>
<dbReference type="Proteomes" id="UP000010366">
    <property type="component" value="Chromosome"/>
</dbReference>
<dbReference type="GO" id="GO:0140098">
    <property type="term" value="F:catalytic activity, acting on RNA"/>
    <property type="evidence" value="ECO:0007669"/>
    <property type="project" value="UniProtKB-ARBA"/>
</dbReference>
<evidence type="ECO:0000256" key="1">
    <source>
        <dbReference type="ARBA" id="ARBA00000073"/>
    </source>
</evidence>
<dbReference type="EMBL" id="CP003600">
    <property type="protein sequence ID" value="AFY94925.1"/>
    <property type="molecule type" value="Genomic_DNA"/>
</dbReference>
<dbReference type="InterPro" id="IPR020103">
    <property type="entry name" value="PsdUridine_synth_cat_dom_sf"/>
</dbReference>
<protein>
    <recommendedName>
        <fullName evidence="2">RNA pseudouridylate synthase</fullName>
    </recommendedName>
    <alternativeName>
        <fullName evidence="3">RNA-uridine isomerase</fullName>
    </alternativeName>
</protein>
<dbReference type="SUPFAM" id="SSF55120">
    <property type="entry name" value="Pseudouridine synthase"/>
    <property type="match status" value="1"/>
</dbReference>
<dbReference type="OrthoDB" id="9807829at2"/>
<dbReference type="GO" id="GO:0009982">
    <property type="term" value="F:pseudouridine synthase activity"/>
    <property type="evidence" value="ECO:0007669"/>
    <property type="project" value="InterPro"/>
</dbReference>
<evidence type="ECO:0000313" key="6">
    <source>
        <dbReference type="EMBL" id="AFY94925.1"/>
    </source>
</evidence>
<dbReference type="KEGG" id="cmp:Cha6605_3963"/>
<feature type="domain" description="Pseudouridine synthase RsuA/RluA-like" evidence="5">
    <location>
        <begin position="431"/>
        <end position="576"/>
    </location>
</feature>